<reference evidence="1" key="1">
    <citation type="journal article" date="2019" name="BMC Genomics">
        <title>A new reference genome for Sorghum bicolor reveals high levels of sequence similarity between sweet and grain genotypes: implications for the genetics of sugar metabolism.</title>
        <authorList>
            <person name="Cooper E.A."/>
            <person name="Brenton Z.W."/>
            <person name="Flinn B.S."/>
            <person name="Jenkins J."/>
            <person name="Shu S."/>
            <person name="Flowers D."/>
            <person name="Luo F."/>
            <person name="Wang Y."/>
            <person name="Xia P."/>
            <person name="Barry K."/>
            <person name="Daum C."/>
            <person name="Lipzen A."/>
            <person name="Yoshinaga Y."/>
            <person name="Schmutz J."/>
            <person name="Saski C."/>
            <person name="Vermerris W."/>
            <person name="Kresovich S."/>
        </authorList>
    </citation>
    <scope>NUCLEOTIDE SEQUENCE</scope>
</reference>
<dbReference type="EMBL" id="CM027687">
    <property type="protein sequence ID" value="KAG0521460.1"/>
    <property type="molecule type" value="Genomic_DNA"/>
</dbReference>
<evidence type="ECO:0000313" key="1">
    <source>
        <dbReference type="EMBL" id="KAG0521460.1"/>
    </source>
</evidence>
<dbReference type="Proteomes" id="UP000807115">
    <property type="component" value="Chromosome 8"/>
</dbReference>
<comment type="caution">
    <text evidence="1">The sequence shown here is derived from an EMBL/GenBank/DDBJ whole genome shotgun (WGS) entry which is preliminary data.</text>
</comment>
<dbReference type="AlphaFoldDB" id="A0A921QJD9"/>
<name>A0A921QJD9_SORBI</name>
<gene>
    <name evidence="1" type="ORF">BDA96_08G162400</name>
</gene>
<evidence type="ECO:0000313" key="2">
    <source>
        <dbReference type="Proteomes" id="UP000807115"/>
    </source>
</evidence>
<organism evidence="1 2">
    <name type="scientific">Sorghum bicolor</name>
    <name type="common">Sorghum</name>
    <name type="synonym">Sorghum vulgare</name>
    <dbReference type="NCBI Taxonomy" id="4558"/>
    <lineage>
        <taxon>Eukaryota</taxon>
        <taxon>Viridiplantae</taxon>
        <taxon>Streptophyta</taxon>
        <taxon>Embryophyta</taxon>
        <taxon>Tracheophyta</taxon>
        <taxon>Spermatophyta</taxon>
        <taxon>Magnoliopsida</taxon>
        <taxon>Liliopsida</taxon>
        <taxon>Poales</taxon>
        <taxon>Poaceae</taxon>
        <taxon>PACMAD clade</taxon>
        <taxon>Panicoideae</taxon>
        <taxon>Andropogonodae</taxon>
        <taxon>Andropogoneae</taxon>
        <taxon>Sorghinae</taxon>
        <taxon>Sorghum</taxon>
    </lineage>
</organism>
<accession>A0A921QJD9</accession>
<reference evidence="1" key="2">
    <citation type="submission" date="2020-10" db="EMBL/GenBank/DDBJ databases">
        <authorList>
            <person name="Cooper E.A."/>
            <person name="Brenton Z.W."/>
            <person name="Flinn B.S."/>
            <person name="Jenkins J."/>
            <person name="Shu S."/>
            <person name="Flowers D."/>
            <person name="Luo F."/>
            <person name="Wang Y."/>
            <person name="Xia P."/>
            <person name="Barry K."/>
            <person name="Daum C."/>
            <person name="Lipzen A."/>
            <person name="Yoshinaga Y."/>
            <person name="Schmutz J."/>
            <person name="Saski C."/>
            <person name="Vermerris W."/>
            <person name="Kresovich S."/>
        </authorList>
    </citation>
    <scope>NUCLEOTIDE SEQUENCE</scope>
</reference>
<proteinExistence type="predicted"/>
<protein>
    <submittedName>
        <fullName evidence="1">Uncharacterized protein</fullName>
    </submittedName>
</protein>
<sequence>MEMWQLCVFHVSSVFGDESRVLDGDSVEFKVEENMNGNGNKEKKTSQKISTVTLFYHKRRIRPHAFRIVASGRESVDKQY</sequence>